<keyword evidence="3" id="KW-1185">Reference proteome</keyword>
<evidence type="ECO:0000256" key="1">
    <source>
        <dbReference type="SAM" id="MobiDB-lite"/>
    </source>
</evidence>
<organism evidence="2 3">
    <name type="scientific">Pararge aegeria aegeria</name>
    <dbReference type="NCBI Taxonomy" id="348720"/>
    <lineage>
        <taxon>Eukaryota</taxon>
        <taxon>Metazoa</taxon>
        <taxon>Ecdysozoa</taxon>
        <taxon>Arthropoda</taxon>
        <taxon>Hexapoda</taxon>
        <taxon>Insecta</taxon>
        <taxon>Pterygota</taxon>
        <taxon>Neoptera</taxon>
        <taxon>Endopterygota</taxon>
        <taxon>Lepidoptera</taxon>
        <taxon>Glossata</taxon>
        <taxon>Ditrysia</taxon>
        <taxon>Papilionoidea</taxon>
        <taxon>Nymphalidae</taxon>
        <taxon>Satyrinae</taxon>
        <taxon>Satyrini</taxon>
        <taxon>Parargina</taxon>
        <taxon>Pararge</taxon>
    </lineage>
</organism>
<dbReference type="Proteomes" id="UP000838756">
    <property type="component" value="Unassembled WGS sequence"/>
</dbReference>
<protein>
    <submittedName>
        <fullName evidence="2">Jg21121 protein</fullName>
    </submittedName>
</protein>
<evidence type="ECO:0000313" key="2">
    <source>
        <dbReference type="EMBL" id="CAH2238417.1"/>
    </source>
</evidence>
<proteinExistence type="predicted"/>
<reference evidence="2" key="1">
    <citation type="submission" date="2022-03" db="EMBL/GenBank/DDBJ databases">
        <authorList>
            <person name="Lindestad O."/>
        </authorList>
    </citation>
    <scope>NUCLEOTIDE SEQUENCE</scope>
</reference>
<feature type="region of interest" description="Disordered" evidence="1">
    <location>
        <begin position="23"/>
        <end position="48"/>
    </location>
</feature>
<gene>
    <name evidence="2" type="primary">jg21121</name>
    <name evidence="2" type="ORF">PAEG_LOCUS15521</name>
</gene>
<comment type="caution">
    <text evidence="2">The sequence shown here is derived from an EMBL/GenBank/DDBJ whole genome shotgun (WGS) entry which is preliminary data.</text>
</comment>
<dbReference type="AlphaFoldDB" id="A0A8S4RM11"/>
<name>A0A8S4RM11_9NEOP</name>
<dbReference type="EMBL" id="CAKXAJ010025342">
    <property type="protein sequence ID" value="CAH2238417.1"/>
    <property type="molecule type" value="Genomic_DNA"/>
</dbReference>
<evidence type="ECO:0000313" key="3">
    <source>
        <dbReference type="Proteomes" id="UP000838756"/>
    </source>
</evidence>
<accession>A0A8S4RM11</accession>
<sequence length="77" mass="8626">MSHEAEVTMDGEWNITRRTDGCWGPGKRNVGRPPARCTGGIKRAAGRTGHERHKTVLFETPYQELCPAVDVHLLALW</sequence>